<gene>
    <name evidence="3" type="ORF">POL58_16265</name>
</gene>
<evidence type="ECO:0000313" key="4">
    <source>
        <dbReference type="Proteomes" id="UP001217838"/>
    </source>
</evidence>
<dbReference type="InterPro" id="IPR048936">
    <property type="entry name" value="MvdD-like_ATPgrasp"/>
</dbReference>
<dbReference type="RefSeq" id="WP_271999091.1">
    <property type="nucleotide sequence ID" value="NZ_JAQNDN010000007.1"/>
</dbReference>
<dbReference type="PANTHER" id="PTHR21621:SF0">
    <property type="entry name" value="BETA-CITRYLGLUTAMATE SYNTHASE B-RELATED"/>
    <property type="match status" value="1"/>
</dbReference>
<dbReference type="SUPFAM" id="SSF56059">
    <property type="entry name" value="Glutathione synthetase ATP-binding domain-like"/>
    <property type="match status" value="1"/>
</dbReference>
<feature type="domain" description="ATP-grasp" evidence="2">
    <location>
        <begin position="129"/>
        <end position="312"/>
    </location>
</feature>
<comment type="caution">
    <text evidence="3">The sequence shown here is derived from an EMBL/GenBank/DDBJ whole genome shotgun (WGS) entry which is preliminary data.</text>
</comment>
<dbReference type="Gene3D" id="3.30.470.20">
    <property type="entry name" value="ATP-grasp fold, B domain"/>
    <property type="match status" value="1"/>
</dbReference>
<keyword evidence="1" id="KW-0547">Nucleotide-binding</keyword>
<dbReference type="Proteomes" id="UP001217838">
    <property type="component" value="Unassembled WGS sequence"/>
</dbReference>
<dbReference type="PROSITE" id="PS50975">
    <property type="entry name" value="ATP_GRASP"/>
    <property type="match status" value="1"/>
</dbReference>
<dbReference type="Pfam" id="PF21068">
    <property type="entry name" value="ATPgraspMvdD"/>
    <property type="match status" value="1"/>
</dbReference>
<evidence type="ECO:0000259" key="2">
    <source>
        <dbReference type="PROSITE" id="PS50975"/>
    </source>
</evidence>
<dbReference type="EMBL" id="JAQNDN010000007">
    <property type="protein sequence ID" value="MDC0669309.1"/>
    <property type="molecule type" value="Genomic_DNA"/>
</dbReference>
<sequence length="324" mass="35891">MTGERCVLLLSHSAEPLCTDAVAGALARRGARALRLDSDDFPRALALRGELGPDATGLVLDDRPLVVDAVWMWRLWPARLDERLTAAHREAGQRESAAALRGLLDLLCDVPWIDPIDVNRAADNKTRQLRLARDLGLAIPPTLITAEPAAVRRFFAAHDGRVIAKLQTPLLYAMNGRGGLPTRLLRREDLDALDGLRHCPMIFQQYVPKARELRIAWVDGTALVGALDGARCGVDWRYECTASWEPHDLPEPVHRRLAALMARLGLRQGAIDLIVTPDGEYVFLEVNPGGEWMMLERELGLAISEAIADALLRLADDSHERKLR</sequence>
<dbReference type="PANTHER" id="PTHR21621">
    <property type="entry name" value="RIBOSOMAL PROTEIN S6 MODIFICATION PROTEIN"/>
    <property type="match status" value="1"/>
</dbReference>
<accession>A0ABT5B5C2</accession>
<evidence type="ECO:0000256" key="1">
    <source>
        <dbReference type="PROSITE-ProRule" id="PRU00409"/>
    </source>
</evidence>
<proteinExistence type="predicted"/>
<keyword evidence="4" id="KW-1185">Reference proteome</keyword>
<reference evidence="3 4" key="1">
    <citation type="submission" date="2022-11" db="EMBL/GenBank/DDBJ databases">
        <title>Minimal conservation of predation-associated metabolite biosynthetic gene clusters underscores biosynthetic potential of Myxococcota including descriptions for ten novel species: Archangium lansinium sp. nov., Myxococcus landrumus sp. nov., Nannocystis bai.</title>
        <authorList>
            <person name="Ahearne A."/>
            <person name="Stevens C."/>
            <person name="Dowd S."/>
        </authorList>
    </citation>
    <scope>NUCLEOTIDE SEQUENCE [LARGE SCALE GENOMIC DNA]</scope>
    <source>
        <strain evidence="3 4">NCELM</strain>
    </source>
</reference>
<name>A0ABT5B5C2_9BACT</name>
<evidence type="ECO:0000313" key="3">
    <source>
        <dbReference type="EMBL" id="MDC0669309.1"/>
    </source>
</evidence>
<protein>
    <submittedName>
        <fullName evidence="3">MvdC family ATP-grasp ribosomal peptide maturase</fullName>
    </submittedName>
</protein>
<keyword evidence="1" id="KW-0067">ATP-binding</keyword>
<organism evidence="3 4">
    <name type="scientific">Nannocystis radixulma</name>
    <dbReference type="NCBI Taxonomy" id="2995305"/>
    <lineage>
        <taxon>Bacteria</taxon>
        <taxon>Pseudomonadati</taxon>
        <taxon>Myxococcota</taxon>
        <taxon>Polyangia</taxon>
        <taxon>Nannocystales</taxon>
        <taxon>Nannocystaceae</taxon>
        <taxon>Nannocystis</taxon>
    </lineage>
</organism>
<dbReference type="InterPro" id="IPR011761">
    <property type="entry name" value="ATP-grasp"/>
</dbReference>